<dbReference type="SUPFAM" id="SSF50242">
    <property type="entry name" value="TIMP-like"/>
    <property type="match status" value="1"/>
</dbReference>
<dbReference type="GO" id="GO:0051045">
    <property type="term" value="P:negative regulation of membrane protein ectodomain proteolysis"/>
    <property type="evidence" value="ECO:0007669"/>
    <property type="project" value="TreeGrafter"/>
</dbReference>
<comment type="subcellular location">
    <subcellularLocation>
        <location evidence="1">Secreted</location>
    </subcellularLocation>
</comment>
<dbReference type="PANTHER" id="PTHR11844">
    <property type="entry name" value="METALLOPROTEASE INHIBITOR"/>
    <property type="match status" value="1"/>
</dbReference>
<dbReference type="Gene3D" id="2.40.50.120">
    <property type="match status" value="1"/>
</dbReference>
<sequence>MKKWKLLSLFSAFLFLFMIIPAVIFACDCAISESPTEELERVSSVFSGKVIEIYDKNSSNPIQSTADELVIKIEVDQIWKGLEQSEVLVYTERDSASCGYPFSEGKEYLIYAVEDQDGDMRVSLCSRTAELKDATLDLEELGEGIAPTEEVKVDIPKSVVAEKYFLLLL</sequence>
<feature type="chain" id="PRO_5044307180" description="Tissue inhibitor of metalloproteinase" evidence="3">
    <location>
        <begin position="27"/>
        <end position="169"/>
    </location>
</feature>
<gene>
    <name evidence="4" type="ORF">AB4Y30_01855</name>
</gene>
<dbReference type="Pfam" id="PF00965">
    <property type="entry name" value="TIMP"/>
    <property type="match status" value="1"/>
</dbReference>
<dbReference type="PROSITE" id="PS51257">
    <property type="entry name" value="PROKAR_LIPOPROTEIN"/>
    <property type="match status" value="1"/>
</dbReference>
<dbReference type="GO" id="GO:0031012">
    <property type="term" value="C:extracellular matrix"/>
    <property type="evidence" value="ECO:0007669"/>
    <property type="project" value="TreeGrafter"/>
</dbReference>
<name>A0AB39HLC9_9BACI</name>
<evidence type="ECO:0008006" key="5">
    <source>
        <dbReference type="Google" id="ProtNLM"/>
    </source>
</evidence>
<dbReference type="RefSeq" id="WP_368653820.1">
    <property type="nucleotide sequence ID" value="NZ_CP162599.1"/>
</dbReference>
<evidence type="ECO:0000256" key="1">
    <source>
        <dbReference type="ARBA" id="ARBA00004613"/>
    </source>
</evidence>
<evidence type="ECO:0000256" key="2">
    <source>
        <dbReference type="ARBA" id="ARBA00022525"/>
    </source>
</evidence>
<dbReference type="EMBL" id="CP162599">
    <property type="protein sequence ID" value="XDK33136.1"/>
    <property type="molecule type" value="Genomic_DNA"/>
</dbReference>
<protein>
    <recommendedName>
        <fullName evidence="5">Tissue inhibitor of metalloproteinase</fullName>
    </recommendedName>
</protein>
<dbReference type="GO" id="GO:0002020">
    <property type="term" value="F:protease binding"/>
    <property type="evidence" value="ECO:0007669"/>
    <property type="project" value="TreeGrafter"/>
</dbReference>
<dbReference type="InterPro" id="IPR001820">
    <property type="entry name" value="TIMP"/>
</dbReference>
<dbReference type="PANTHER" id="PTHR11844:SF25">
    <property type="entry name" value="NTR DOMAIN-CONTAINING PROTEIN"/>
    <property type="match status" value="1"/>
</dbReference>
<dbReference type="GO" id="GO:0005615">
    <property type="term" value="C:extracellular space"/>
    <property type="evidence" value="ECO:0007669"/>
    <property type="project" value="TreeGrafter"/>
</dbReference>
<accession>A0AB39HLC9</accession>
<dbReference type="GO" id="GO:0008191">
    <property type="term" value="F:metalloendopeptidase inhibitor activity"/>
    <property type="evidence" value="ECO:0007669"/>
    <property type="project" value="InterPro"/>
</dbReference>
<proteinExistence type="predicted"/>
<dbReference type="AlphaFoldDB" id="A0AB39HLC9"/>
<keyword evidence="2" id="KW-0964">Secreted</keyword>
<reference evidence="4" key="1">
    <citation type="submission" date="2024-07" db="EMBL/GenBank/DDBJ databases">
        <title>Halotolerant mesophilic bacterium Ornithinibacillus sp. 4-3, sp. nov., isolated from soil.</title>
        <authorList>
            <person name="Sidarenka A.V."/>
            <person name="Guliayeva D.E."/>
            <person name="Leanovich S.I."/>
            <person name="Hileuskaya K.S."/>
            <person name="Akhremchuk A.E."/>
            <person name="Sikolenko M.A."/>
            <person name="Valentovich L.N."/>
        </authorList>
    </citation>
    <scope>NUCLEOTIDE SEQUENCE</scope>
    <source>
        <strain evidence="4">4-3</strain>
    </source>
</reference>
<organism evidence="4">
    <name type="scientific">Ornithinibacillus sp. 4-3</name>
    <dbReference type="NCBI Taxonomy" id="3231488"/>
    <lineage>
        <taxon>Bacteria</taxon>
        <taxon>Bacillati</taxon>
        <taxon>Bacillota</taxon>
        <taxon>Bacilli</taxon>
        <taxon>Bacillales</taxon>
        <taxon>Bacillaceae</taxon>
        <taxon>Ornithinibacillus</taxon>
    </lineage>
</organism>
<evidence type="ECO:0000256" key="3">
    <source>
        <dbReference type="SAM" id="SignalP"/>
    </source>
</evidence>
<evidence type="ECO:0000313" key="4">
    <source>
        <dbReference type="EMBL" id="XDK33136.1"/>
    </source>
</evidence>
<feature type="signal peptide" evidence="3">
    <location>
        <begin position="1"/>
        <end position="26"/>
    </location>
</feature>
<keyword evidence="3" id="KW-0732">Signal</keyword>
<dbReference type="InterPro" id="IPR008993">
    <property type="entry name" value="TIMP-like_OB-fold"/>
</dbReference>